<comment type="caution">
    <text evidence="1">The sequence shown here is derived from an EMBL/GenBank/DDBJ whole genome shotgun (WGS) entry which is preliminary data.</text>
</comment>
<dbReference type="EMBL" id="JANJYJ010000010">
    <property type="protein sequence ID" value="KAK3183142.1"/>
    <property type="molecule type" value="Genomic_DNA"/>
</dbReference>
<reference evidence="1" key="1">
    <citation type="journal article" date="2023" name="Plant J.">
        <title>Genome sequences and population genomics provide insights into the demographic history, inbreeding, and mutation load of two 'living fossil' tree species of Dipteronia.</title>
        <authorList>
            <person name="Feng Y."/>
            <person name="Comes H.P."/>
            <person name="Chen J."/>
            <person name="Zhu S."/>
            <person name="Lu R."/>
            <person name="Zhang X."/>
            <person name="Li P."/>
            <person name="Qiu J."/>
            <person name="Olsen K.M."/>
            <person name="Qiu Y."/>
        </authorList>
    </citation>
    <scope>NUCLEOTIDE SEQUENCE</scope>
    <source>
        <strain evidence="1">NBL</strain>
    </source>
</reference>
<name>A0AAD9ZJM3_9ROSI</name>
<dbReference type="AlphaFoldDB" id="A0AAD9ZJM3"/>
<dbReference type="Proteomes" id="UP001281410">
    <property type="component" value="Unassembled WGS sequence"/>
</dbReference>
<evidence type="ECO:0000313" key="1">
    <source>
        <dbReference type="EMBL" id="KAK3183142.1"/>
    </source>
</evidence>
<sequence length="110" mass="13019">MRELLFYERVGHSRRLKTCRDRLADKTSRLTIEKTWHSNPVSGWLVRSRKPCLLQDILLVWTRKKSNELSLFSTIDIKLLVPQNLDILVYITQESEPPLMSRVLVNEKEK</sequence>
<proteinExistence type="predicted"/>
<keyword evidence="2" id="KW-1185">Reference proteome</keyword>
<organism evidence="1 2">
    <name type="scientific">Dipteronia sinensis</name>
    <dbReference type="NCBI Taxonomy" id="43782"/>
    <lineage>
        <taxon>Eukaryota</taxon>
        <taxon>Viridiplantae</taxon>
        <taxon>Streptophyta</taxon>
        <taxon>Embryophyta</taxon>
        <taxon>Tracheophyta</taxon>
        <taxon>Spermatophyta</taxon>
        <taxon>Magnoliopsida</taxon>
        <taxon>eudicotyledons</taxon>
        <taxon>Gunneridae</taxon>
        <taxon>Pentapetalae</taxon>
        <taxon>rosids</taxon>
        <taxon>malvids</taxon>
        <taxon>Sapindales</taxon>
        <taxon>Sapindaceae</taxon>
        <taxon>Hippocastanoideae</taxon>
        <taxon>Acereae</taxon>
        <taxon>Dipteronia</taxon>
    </lineage>
</organism>
<gene>
    <name evidence="1" type="ORF">Dsin_030428</name>
</gene>
<evidence type="ECO:0000313" key="2">
    <source>
        <dbReference type="Proteomes" id="UP001281410"/>
    </source>
</evidence>
<accession>A0AAD9ZJM3</accession>
<protein>
    <submittedName>
        <fullName evidence="1">Uncharacterized protein</fullName>
    </submittedName>
</protein>